<protein>
    <recommendedName>
        <fullName evidence="5">Bola-like protein</fullName>
    </recommendedName>
</protein>
<dbReference type="PANTHER" id="PTHR46188:SF1">
    <property type="entry name" value="BOLA-LIKE PROTEIN 3"/>
    <property type="match status" value="1"/>
</dbReference>
<comment type="caution">
    <text evidence="3">The sequence shown here is derived from an EMBL/GenBank/DDBJ whole genome shotgun (WGS) entry which is preliminary data.</text>
</comment>
<proteinExistence type="inferred from homology"/>
<reference evidence="3" key="1">
    <citation type="submission" date="2021-01" db="EMBL/GenBank/DDBJ databases">
        <authorList>
            <person name="Kaushik A."/>
        </authorList>
    </citation>
    <scope>NUCLEOTIDE SEQUENCE</scope>
    <source>
        <strain evidence="3">AG4-RS23</strain>
    </source>
</reference>
<evidence type="ECO:0000313" key="3">
    <source>
        <dbReference type="EMBL" id="CAE6440979.1"/>
    </source>
</evidence>
<dbReference type="GO" id="GO:0005759">
    <property type="term" value="C:mitochondrial matrix"/>
    <property type="evidence" value="ECO:0007669"/>
    <property type="project" value="TreeGrafter"/>
</dbReference>
<dbReference type="EMBL" id="CAJMWY010000614">
    <property type="protein sequence ID" value="CAE6440979.1"/>
    <property type="molecule type" value="Genomic_DNA"/>
</dbReference>
<comment type="similarity">
    <text evidence="1 2">Belongs to the BolA/IbaG family.</text>
</comment>
<sequence>MYRAMIRGSFGSFITTSRSFTASSIGRAVVPGRTLTEGEQVIFEKLNARFQPSNLDVEDVSVIFEKLNARFQPSNLDVEDVSGGCGTFYAISITSVDFKGLPMVKQHKLVTEELKKEIAGFHGLQIKTKAE</sequence>
<accession>A0A8H3AUP8</accession>
<dbReference type="PIRSF" id="PIRSF003113">
    <property type="entry name" value="BolA"/>
    <property type="match status" value="1"/>
</dbReference>
<dbReference type="Proteomes" id="UP000663861">
    <property type="component" value="Unassembled WGS sequence"/>
</dbReference>
<dbReference type="InterPro" id="IPR036065">
    <property type="entry name" value="BolA-like_sf"/>
</dbReference>
<evidence type="ECO:0008006" key="5">
    <source>
        <dbReference type="Google" id="ProtNLM"/>
    </source>
</evidence>
<dbReference type="PANTHER" id="PTHR46188">
    <property type="entry name" value="BOLA-LIKE PROTEIN 3"/>
    <property type="match status" value="1"/>
</dbReference>
<dbReference type="AlphaFoldDB" id="A0A8H3AUP8"/>
<dbReference type="Pfam" id="PF01722">
    <property type="entry name" value="BolA"/>
    <property type="match status" value="1"/>
</dbReference>
<dbReference type="InterPro" id="IPR002634">
    <property type="entry name" value="BolA"/>
</dbReference>
<dbReference type="SUPFAM" id="SSF82657">
    <property type="entry name" value="BolA-like"/>
    <property type="match status" value="1"/>
</dbReference>
<name>A0A8H3AUP8_9AGAM</name>
<dbReference type="Gene3D" id="3.30.300.90">
    <property type="entry name" value="BolA-like"/>
    <property type="match status" value="1"/>
</dbReference>
<organism evidence="3 4">
    <name type="scientific">Rhizoctonia solani</name>
    <dbReference type="NCBI Taxonomy" id="456999"/>
    <lineage>
        <taxon>Eukaryota</taxon>
        <taxon>Fungi</taxon>
        <taxon>Dikarya</taxon>
        <taxon>Basidiomycota</taxon>
        <taxon>Agaricomycotina</taxon>
        <taxon>Agaricomycetes</taxon>
        <taxon>Cantharellales</taxon>
        <taxon>Ceratobasidiaceae</taxon>
        <taxon>Rhizoctonia</taxon>
    </lineage>
</organism>
<gene>
    <name evidence="3" type="ORF">RDB_LOCUS40466</name>
</gene>
<evidence type="ECO:0000256" key="1">
    <source>
        <dbReference type="ARBA" id="ARBA00005578"/>
    </source>
</evidence>
<evidence type="ECO:0000256" key="2">
    <source>
        <dbReference type="RuleBase" id="RU003860"/>
    </source>
</evidence>
<dbReference type="InterPro" id="IPR052275">
    <property type="entry name" value="Mt_Fe-S_assembly_factor"/>
</dbReference>
<evidence type="ECO:0000313" key="4">
    <source>
        <dbReference type="Proteomes" id="UP000663861"/>
    </source>
</evidence>